<feature type="non-terminal residue" evidence="1">
    <location>
        <position position="1"/>
    </location>
</feature>
<organism evidence="1 2">
    <name type="scientific">Daphnia magna</name>
    <dbReference type="NCBI Taxonomy" id="35525"/>
    <lineage>
        <taxon>Eukaryota</taxon>
        <taxon>Metazoa</taxon>
        <taxon>Ecdysozoa</taxon>
        <taxon>Arthropoda</taxon>
        <taxon>Crustacea</taxon>
        <taxon>Branchiopoda</taxon>
        <taxon>Diplostraca</taxon>
        <taxon>Cladocera</taxon>
        <taxon>Anomopoda</taxon>
        <taxon>Daphniidae</taxon>
        <taxon>Daphnia</taxon>
    </lineage>
</organism>
<dbReference type="EMBL" id="LRGB01019547">
    <property type="protein sequence ID" value="KZR97930.1"/>
    <property type="molecule type" value="Genomic_DNA"/>
</dbReference>
<accession>A0A162BVA6</accession>
<protein>
    <submittedName>
        <fullName evidence="1">Uncharacterized protein</fullName>
    </submittedName>
</protein>
<reference evidence="1 2" key="1">
    <citation type="submission" date="2016-03" db="EMBL/GenBank/DDBJ databases">
        <title>EvidentialGene: Evidence-directed Construction of Genes on Genomes.</title>
        <authorList>
            <person name="Gilbert D.G."/>
            <person name="Choi J.-H."/>
            <person name="Mockaitis K."/>
            <person name="Colbourne J."/>
            <person name="Pfrender M."/>
        </authorList>
    </citation>
    <scope>NUCLEOTIDE SEQUENCE [LARGE SCALE GENOMIC DNA]</scope>
    <source>
        <strain evidence="1 2">Xinb3</strain>
        <tissue evidence="1">Complete organism</tissue>
    </source>
</reference>
<evidence type="ECO:0000313" key="2">
    <source>
        <dbReference type="Proteomes" id="UP000076858"/>
    </source>
</evidence>
<comment type="caution">
    <text evidence="1">The sequence shown here is derived from an EMBL/GenBank/DDBJ whole genome shotgun (WGS) entry which is preliminary data.</text>
</comment>
<proteinExistence type="predicted"/>
<evidence type="ECO:0000313" key="1">
    <source>
        <dbReference type="EMBL" id="KZR97930.1"/>
    </source>
</evidence>
<keyword evidence="2" id="KW-1185">Reference proteome</keyword>
<sequence>PTIRLINYSEVRGCFVLGDPILSSCCGLVQVQVLRTQQQSRWIVP</sequence>
<dbReference type="Proteomes" id="UP000076858">
    <property type="component" value="Unassembled WGS sequence"/>
</dbReference>
<dbReference type="AlphaFoldDB" id="A0A162BVA6"/>
<name>A0A162BVA6_9CRUS</name>
<gene>
    <name evidence="1" type="ORF">APZ42_006934</name>
</gene>